<evidence type="ECO:0000313" key="2">
    <source>
        <dbReference type="EMBL" id="MDR4126871.1"/>
    </source>
</evidence>
<dbReference type="InterPro" id="IPR003692">
    <property type="entry name" value="Hydantoinase_B"/>
</dbReference>
<protein>
    <submittedName>
        <fullName evidence="2">Hydantoinase B/oxoprolinase family protein</fullName>
    </submittedName>
</protein>
<dbReference type="PANTHER" id="PTHR11365">
    <property type="entry name" value="5-OXOPROLINASE RELATED"/>
    <property type="match status" value="1"/>
</dbReference>
<feature type="domain" description="Hydantoinase B/oxoprolinase" evidence="1">
    <location>
        <begin position="21"/>
        <end position="541"/>
    </location>
</feature>
<name>A0ABU1D8T6_9BURK</name>
<accession>A0ABU1D8T6</accession>
<keyword evidence="3" id="KW-1185">Reference proteome</keyword>
<proteinExistence type="predicted"/>
<reference evidence="2 3" key="1">
    <citation type="submission" date="2023-08" db="EMBL/GenBank/DDBJ databases">
        <title>Alcaligenaceae gen. nov., a novel taxon isolated from the sludge of Yixing Pesticide Factory.</title>
        <authorList>
            <person name="Ruan L."/>
        </authorList>
    </citation>
    <scope>NUCLEOTIDE SEQUENCE [LARGE SCALE GENOMIC DNA]</scope>
    <source>
        <strain evidence="2 3">LG-2</strain>
    </source>
</reference>
<dbReference type="EMBL" id="JAUZQE010000040">
    <property type="protein sequence ID" value="MDR4126871.1"/>
    <property type="molecule type" value="Genomic_DNA"/>
</dbReference>
<dbReference type="Pfam" id="PF02538">
    <property type="entry name" value="Hydantoinase_B"/>
    <property type="match status" value="1"/>
</dbReference>
<sequence length="571" mass="61347">MNADSSAVLARPTATQDGALDPITVEVVRHKFEGIANEMQSTLLRSSFSPIVKEGLDASASLFMISGDTLAQACAVPIHLATLIPIVKTMLKTFPLEKMKEGDVYIMNDPYLGGTHLPDIAIIMPIFHEGQVIAMSAAMTHHQDVGGMTPGSIPTNATEIYQEGIRIPPLKLMDAGELNEGLVSMLRLNVRIPDTFMGDINAQIAACHIGARRMSELAAIYGIDQLHAISDELVARSEQLTHAELRRIPDGQYHYVDYLDNDGIELDKRVRIEVTITVKDGRMHLDFTGTSPQLKGPFNCVASGVQAAAYFAVRVLTDPEIPTNAGCFRPITLHLPEGSLVNPVEPAPVGSRTATIKRITGCILAAFKEVMPEKVPADSAGVLLALAFGGRLPNGKQYVTGELIAGGSGASYRCDGVDSVETDASNCMNLPAEAMEMEAPIRVNRMSLRQDSGGVGKYRGGLGIIKEFELLADSAVFTHRGERHYCAAAGSHGGGSGAFEESVVYRANGDEEVIKSKVVMTLYKGDRVVVKTPGGGGFGRPEERDREAIARDVADGRVSLQAARELYGYRS</sequence>
<comment type="caution">
    <text evidence="2">The sequence shown here is derived from an EMBL/GenBank/DDBJ whole genome shotgun (WGS) entry which is preliminary data.</text>
</comment>
<organism evidence="2 3">
    <name type="scientific">Yanghanlia caeni</name>
    <dbReference type="NCBI Taxonomy" id="3064283"/>
    <lineage>
        <taxon>Bacteria</taxon>
        <taxon>Pseudomonadati</taxon>
        <taxon>Pseudomonadota</taxon>
        <taxon>Betaproteobacteria</taxon>
        <taxon>Burkholderiales</taxon>
        <taxon>Alcaligenaceae</taxon>
        <taxon>Yanghanlia</taxon>
    </lineage>
</organism>
<gene>
    <name evidence="2" type="ORF">Q8947_12870</name>
</gene>
<evidence type="ECO:0000313" key="3">
    <source>
        <dbReference type="Proteomes" id="UP001232156"/>
    </source>
</evidence>
<dbReference type="PANTHER" id="PTHR11365:SF23">
    <property type="entry name" value="HYPOTHETICAL 5-OXOPROLINASE (EUROFUNG)-RELATED"/>
    <property type="match status" value="1"/>
</dbReference>
<dbReference type="Proteomes" id="UP001232156">
    <property type="component" value="Unassembled WGS sequence"/>
</dbReference>
<dbReference type="RefSeq" id="WP_347287492.1">
    <property type="nucleotide sequence ID" value="NZ_JAUZQE010000040.1"/>
</dbReference>
<dbReference type="InterPro" id="IPR045079">
    <property type="entry name" value="Oxoprolinase-like"/>
</dbReference>
<evidence type="ECO:0000259" key="1">
    <source>
        <dbReference type="Pfam" id="PF02538"/>
    </source>
</evidence>